<dbReference type="Proteomes" id="UP000652761">
    <property type="component" value="Unassembled WGS sequence"/>
</dbReference>
<feature type="compositionally biased region" description="Polar residues" evidence="1">
    <location>
        <begin position="61"/>
        <end position="74"/>
    </location>
</feature>
<feature type="non-terminal residue" evidence="2">
    <location>
        <position position="1"/>
    </location>
</feature>
<evidence type="ECO:0000313" key="3">
    <source>
        <dbReference type="Proteomes" id="UP000652761"/>
    </source>
</evidence>
<feature type="region of interest" description="Disordered" evidence="1">
    <location>
        <begin position="51"/>
        <end position="75"/>
    </location>
</feature>
<organism evidence="2 3">
    <name type="scientific">Colocasia esculenta</name>
    <name type="common">Wild taro</name>
    <name type="synonym">Arum esculentum</name>
    <dbReference type="NCBI Taxonomy" id="4460"/>
    <lineage>
        <taxon>Eukaryota</taxon>
        <taxon>Viridiplantae</taxon>
        <taxon>Streptophyta</taxon>
        <taxon>Embryophyta</taxon>
        <taxon>Tracheophyta</taxon>
        <taxon>Spermatophyta</taxon>
        <taxon>Magnoliopsida</taxon>
        <taxon>Liliopsida</taxon>
        <taxon>Araceae</taxon>
        <taxon>Aroideae</taxon>
        <taxon>Colocasieae</taxon>
        <taxon>Colocasia</taxon>
    </lineage>
</organism>
<dbReference type="AlphaFoldDB" id="A0A843XLD2"/>
<keyword evidence="3" id="KW-1185">Reference proteome</keyword>
<proteinExistence type="predicted"/>
<accession>A0A843XLD2</accession>
<name>A0A843XLD2_COLES</name>
<dbReference type="EMBL" id="NMUH01009837">
    <property type="protein sequence ID" value="MQM20459.1"/>
    <property type="molecule type" value="Genomic_DNA"/>
</dbReference>
<sequence>LNRVRFRRRDSSVWYRIGQVVMRNQMRLMGQGKSAEQPPYEELIARASEEEEKGWEPEFHPSSSSAVPRTSTGLNRVRFRRRDSSAWYRVGQVVMRNQRRLMGQGKSVEQPPYEELIV</sequence>
<evidence type="ECO:0000313" key="2">
    <source>
        <dbReference type="EMBL" id="MQM20459.1"/>
    </source>
</evidence>
<protein>
    <submittedName>
        <fullName evidence="2">Uncharacterized protein</fullName>
    </submittedName>
</protein>
<evidence type="ECO:0000256" key="1">
    <source>
        <dbReference type="SAM" id="MobiDB-lite"/>
    </source>
</evidence>
<gene>
    <name evidence="2" type="ORF">Taro_053479</name>
</gene>
<comment type="caution">
    <text evidence="2">The sequence shown here is derived from an EMBL/GenBank/DDBJ whole genome shotgun (WGS) entry which is preliminary data.</text>
</comment>
<reference evidence="2" key="1">
    <citation type="submission" date="2017-07" db="EMBL/GenBank/DDBJ databases">
        <title>Taro Niue Genome Assembly and Annotation.</title>
        <authorList>
            <person name="Atibalentja N."/>
            <person name="Keating K."/>
            <person name="Fields C.J."/>
        </authorList>
    </citation>
    <scope>NUCLEOTIDE SEQUENCE</scope>
    <source>
        <strain evidence="2">Niue_2</strain>
        <tissue evidence="2">Leaf</tissue>
    </source>
</reference>